<feature type="compositionally biased region" description="Basic and acidic residues" evidence="5">
    <location>
        <begin position="742"/>
        <end position="751"/>
    </location>
</feature>
<evidence type="ECO:0000256" key="3">
    <source>
        <dbReference type="ARBA" id="ARBA00022989"/>
    </source>
</evidence>
<evidence type="ECO:0000256" key="5">
    <source>
        <dbReference type="SAM" id="MobiDB-lite"/>
    </source>
</evidence>
<sequence length="1436" mass="163453">MLSLPPSENHKNNKPLSKTLARYLSTNPGISVSSSSSSSAPDDNFFTPAPSPAPTPSASKTSLANNLRPVPSTSCRSAFSVQTFHTAIGLNDSDEEQEEEQRLETIIENEKLPSIKSTSSNKGEVIMTNSSTINEFDSINQYRAIVPPITASSSSNFMIHPMSLVQSTSGSIPNNFYYYGSLDSGMLSKSPAGSYFHDYFSEEYEVVLDDGTRQKRSVSLSTMPVVTPMDYGKRKYRGNYNHHYFDGGVYEGEMSEHYQRQTSKSQASEFYHHLLEEEERRALLFPTSSSDPNMIIQDLQPAETSEDEGDFEQINRHFTSRKSRKHKKSSQNCFTSSVKSMYNWIIRHVFTLSYKQKMVLKCSFAYLLGSLFTFVPILNSMLGTAKISSHVIATVTVFFNSSKTVGGMVEAVGYGLIYTVCALLISLLSMLVAIYLRSEDYYVTSCCVTLGFWLAGSTFVLSFIKAHYNKPAIGTGCGLGFMIIFPVLVKEGSVIPSDFDPTYIEEMFAIVTIGTAISACICWFVWPMTATKKLKTDINDTLMAIKILLKLLTKTFLLDTDLPEFTANENLQTAINSHRTSFTSLQSSLEDAKKEYYNLDIWRHAAGYDTIVSSLQRLAQHVGGLRSSCGLQFEVMKTSTSQEKKNKASNYGAIPQENDKSDSNYGRKKKVYHVKATDQRKKMEYELKKEQTLSIQSVIDNSNRNSIYNYTNDDRSSTTLKKQTERQPLNGYYYIEQEEDGQPSKEDKKEEKEEEEEEEGALVQFIKTVRPPMKSLAYTCKQTIVHLQSRFSNQITDTTPSFGMMRQNLAMAMSLFEESQQLALTRMYRRKMKRMKMKNTTINPEELQSHLMNQFPAEDVFLVYFFVFCLLEFAKELMVLVECVQSVFEYDEEQSKKGGFWQTIKRYLISPYQQTQNKKQQNDARENNKTKANPVITKKSSIESFVPNNNNTFNTLHTPKPKTKVRKFFLNLWGFFSWFRQHTVRYASKSTLIALAIASMAFIPSTREYFITWKMDWTLITVMAVMSPTVGGTNQVAVLRVLATILGSVIAVLFYLFLPHQGPILLLMSWAFSIPCFWMILNHKHGRFGMFSLLSYNLIVPFMYNHRNEEVIIDVIELAFMRCATVSAGVIVGLVVTAYIWPFEARKEMRKGLSDLLIRLSWYYKQLVAEYSEDNTHSIDRATTSKDDSNTNYSHLVKKAISDGKSTTNNIFNKRLVTSREELEALAKRNEARSIQFQHVELSLQVSLVELQGLLAYAPNEPRLKGPFPAKTYEAMLTSCQNILDKFLSIRIVILKDVWATQVRRDLMLPASQELMEMAGSVLLYFYLLASALQLKTPLPPYLPPAEKAREMLMLKLQQLPKITADLKKNNSPNNSDSVKDECYMVYYAYVIMMESIIIELDKLGQKMKELFGSLVPDDQWVRCFGLVDLEDPQKR</sequence>
<proteinExistence type="predicted"/>
<dbReference type="Pfam" id="PF13515">
    <property type="entry name" value="FUSC_2"/>
    <property type="match status" value="1"/>
</dbReference>
<evidence type="ECO:0000256" key="1">
    <source>
        <dbReference type="ARBA" id="ARBA00004141"/>
    </source>
</evidence>
<name>A0A8H7RBX1_9FUNG</name>
<evidence type="ECO:0000313" key="10">
    <source>
        <dbReference type="EMBL" id="KAG2206791.1"/>
    </source>
</evidence>
<dbReference type="InterPro" id="IPR018823">
    <property type="entry name" value="ArAE_2_N"/>
</dbReference>
<keyword evidence="3 6" id="KW-1133">Transmembrane helix</keyword>
<dbReference type="Proteomes" id="UP000650833">
    <property type="component" value="Unassembled WGS sequence"/>
</dbReference>
<dbReference type="InterPro" id="IPR036259">
    <property type="entry name" value="MFS_trans_sf"/>
</dbReference>
<comment type="subcellular location">
    <subcellularLocation>
        <location evidence="1">Membrane</location>
        <topology evidence="1">Multi-pass membrane protein</topology>
    </subcellularLocation>
</comment>
<feature type="domain" description="DUF2421" evidence="7">
    <location>
        <begin position="1195"/>
        <end position="1413"/>
    </location>
</feature>
<dbReference type="InterPro" id="IPR052430">
    <property type="entry name" value="IVT-Associated"/>
</dbReference>
<protein>
    <recommendedName>
        <fullName evidence="12">DUF2421 domain-containing protein</fullName>
    </recommendedName>
</protein>
<feature type="transmembrane region" description="Helical" evidence="6">
    <location>
        <begin position="442"/>
        <end position="464"/>
    </location>
</feature>
<dbReference type="Pfam" id="PF10334">
    <property type="entry name" value="BRE4"/>
    <property type="match status" value="1"/>
</dbReference>
<evidence type="ECO:0000259" key="9">
    <source>
        <dbReference type="Pfam" id="PF13515"/>
    </source>
</evidence>
<dbReference type="InterPro" id="IPR018820">
    <property type="entry name" value="BRE4-related_DUF2421"/>
</dbReference>
<evidence type="ECO:0000259" key="8">
    <source>
        <dbReference type="Pfam" id="PF10337"/>
    </source>
</evidence>
<evidence type="ECO:0000256" key="2">
    <source>
        <dbReference type="ARBA" id="ARBA00022692"/>
    </source>
</evidence>
<keyword evidence="11" id="KW-1185">Reference proteome</keyword>
<feature type="compositionally biased region" description="Polar residues" evidence="5">
    <location>
        <begin position="704"/>
        <end position="721"/>
    </location>
</feature>
<evidence type="ECO:0000313" key="11">
    <source>
        <dbReference type="Proteomes" id="UP000650833"/>
    </source>
</evidence>
<evidence type="ECO:0000259" key="7">
    <source>
        <dbReference type="Pfam" id="PF10334"/>
    </source>
</evidence>
<feature type="transmembrane region" description="Helical" evidence="6">
    <location>
        <begin position="358"/>
        <end position="375"/>
    </location>
</feature>
<feature type="region of interest" description="Disordered" evidence="5">
    <location>
        <begin position="27"/>
        <end position="69"/>
    </location>
</feature>
<feature type="transmembrane region" description="Helical" evidence="6">
    <location>
        <begin position="1038"/>
        <end position="1058"/>
    </location>
</feature>
<evidence type="ECO:0000256" key="6">
    <source>
        <dbReference type="SAM" id="Phobius"/>
    </source>
</evidence>
<feature type="transmembrane region" description="Helical" evidence="6">
    <location>
        <begin position="508"/>
        <end position="526"/>
    </location>
</feature>
<evidence type="ECO:0000256" key="4">
    <source>
        <dbReference type="ARBA" id="ARBA00023136"/>
    </source>
</evidence>
<feature type="region of interest" description="Disordered" evidence="5">
    <location>
        <begin position="640"/>
        <end position="669"/>
    </location>
</feature>
<comment type="caution">
    <text evidence="10">The sequence shown here is derived from an EMBL/GenBank/DDBJ whole genome shotgun (WGS) entry which is preliminary data.</text>
</comment>
<keyword evidence="2 6" id="KW-0812">Transmembrane</keyword>
<gene>
    <name evidence="10" type="ORF">INT46_008659</name>
</gene>
<dbReference type="OrthoDB" id="68611at2759"/>
<feature type="transmembrane region" description="Helical" evidence="6">
    <location>
        <begin position="1088"/>
        <end position="1104"/>
    </location>
</feature>
<feature type="transmembrane region" description="Helical" evidence="6">
    <location>
        <begin position="471"/>
        <end position="488"/>
    </location>
</feature>
<dbReference type="Pfam" id="PF10337">
    <property type="entry name" value="ArAE_2_N"/>
    <property type="match status" value="1"/>
</dbReference>
<feature type="domain" description="Integral membrane bound transporter" evidence="9">
    <location>
        <begin position="1009"/>
        <end position="1136"/>
    </location>
</feature>
<feature type="domain" description="Putative ER transporter 6TM N-terminal" evidence="8">
    <location>
        <begin position="441"/>
        <end position="693"/>
    </location>
</feature>
<feature type="transmembrane region" description="Helical" evidence="6">
    <location>
        <begin position="986"/>
        <end position="1003"/>
    </location>
</feature>
<feature type="transmembrane region" description="Helical" evidence="6">
    <location>
        <begin position="411"/>
        <end position="436"/>
    </location>
</feature>
<dbReference type="EMBL" id="JAEPRC010000142">
    <property type="protein sequence ID" value="KAG2206791.1"/>
    <property type="molecule type" value="Genomic_DNA"/>
</dbReference>
<dbReference type="PANTHER" id="PTHR47804:SF1">
    <property type="entry name" value="DUF2421 DOMAIN-CONTAINING PROTEIN"/>
    <property type="match status" value="1"/>
</dbReference>
<feature type="region of interest" description="Disordered" evidence="5">
    <location>
        <begin position="704"/>
        <end position="761"/>
    </location>
</feature>
<evidence type="ECO:0008006" key="12">
    <source>
        <dbReference type="Google" id="ProtNLM"/>
    </source>
</evidence>
<dbReference type="PANTHER" id="PTHR47804">
    <property type="entry name" value="60S RIBOSOMAL PROTEIN L19"/>
    <property type="match status" value="1"/>
</dbReference>
<keyword evidence="4 6" id="KW-0472">Membrane</keyword>
<dbReference type="SUPFAM" id="SSF103473">
    <property type="entry name" value="MFS general substrate transporter"/>
    <property type="match status" value="1"/>
</dbReference>
<feature type="transmembrane region" description="Helical" evidence="6">
    <location>
        <begin position="1119"/>
        <end position="1141"/>
    </location>
</feature>
<dbReference type="InterPro" id="IPR049453">
    <property type="entry name" value="Memb_transporter_dom"/>
</dbReference>
<organism evidence="10 11">
    <name type="scientific">Mucor plumbeus</name>
    <dbReference type="NCBI Taxonomy" id="97098"/>
    <lineage>
        <taxon>Eukaryota</taxon>
        <taxon>Fungi</taxon>
        <taxon>Fungi incertae sedis</taxon>
        <taxon>Mucoromycota</taxon>
        <taxon>Mucoromycotina</taxon>
        <taxon>Mucoromycetes</taxon>
        <taxon>Mucorales</taxon>
        <taxon>Mucorineae</taxon>
        <taxon>Mucoraceae</taxon>
        <taxon>Mucor</taxon>
    </lineage>
</organism>
<feature type="transmembrane region" description="Helical" evidence="6">
    <location>
        <begin position="1064"/>
        <end position="1081"/>
    </location>
</feature>
<reference evidence="10" key="1">
    <citation type="submission" date="2020-12" db="EMBL/GenBank/DDBJ databases">
        <title>Metabolic potential, ecology and presence of endohyphal bacteria is reflected in genomic diversity of Mucoromycotina.</title>
        <authorList>
            <person name="Muszewska A."/>
            <person name="Okrasinska A."/>
            <person name="Steczkiewicz K."/>
            <person name="Drgas O."/>
            <person name="Orlowska M."/>
            <person name="Perlinska-Lenart U."/>
            <person name="Aleksandrzak-Piekarczyk T."/>
            <person name="Szatraj K."/>
            <person name="Zielenkiewicz U."/>
            <person name="Pilsyk S."/>
            <person name="Malc E."/>
            <person name="Mieczkowski P."/>
            <person name="Kruszewska J.S."/>
            <person name="Biernat P."/>
            <person name="Pawlowska J."/>
        </authorList>
    </citation>
    <scope>NUCLEOTIDE SEQUENCE</scope>
    <source>
        <strain evidence="10">CBS 226.32</strain>
    </source>
</reference>
<accession>A0A8H7RBX1</accession>
<dbReference type="GO" id="GO:0016020">
    <property type="term" value="C:membrane"/>
    <property type="evidence" value="ECO:0007669"/>
    <property type="project" value="UniProtKB-SubCell"/>
</dbReference>